<evidence type="ECO:0000313" key="3">
    <source>
        <dbReference type="Proteomes" id="UP000719766"/>
    </source>
</evidence>
<dbReference type="RefSeq" id="XP_041163950.1">
    <property type="nucleotide sequence ID" value="XM_041311073.1"/>
</dbReference>
<feature type="region of interest" description="Disordered" evidence="1">
    <location>
        <begin position="81"/>
        <end position="191"/>
    </location>
</feature>
<comment type="caution">
    <text evidence="2">The sequence shown here is derived from an EMBL/GenBank/DDBJ whole genome shotgun (WGS) entry which is preliminary data.</text>
</comment>
<proteinExistence type="predicted"/>
<evidence type="ECO:0000313" key="2">
    <source>
        <dbReference type="EMBL" id="KAG1799727.1"/>
    </source>
</evidence>
<sequence length="317" mass="34925">MIKGHLTHIFNILKKWLSRLARRPTGLFFVVLSSLYRFVPGHLKLGDRSTRFRSGVLPRSQEVIKGEDSPICLSLLPPGQMEREAGEEPPLPSDDPYTRSHSRHPRPLRNSTAIPPSDANQTTIGYGVSASQTDGHYQGSVSSLHMSLHMEESSVKGEIPPKDGALEEPSGPGPSRLPGLHGISTTHERPRGYLNDASKVRTGKTAYRKHTGQIKPHRRSAYSITDESANMGSVPLDSSAQAIPIVIPGQCLDHHVHYTAPPGNNEQVPASEVVIVYDGPQLSSMVPDDIRRYGRCRFREYKVTDFTIPALTLAAHR</sequence>
<reference evidence="2" key="1">
    <citation type="journal article" date="2020" name="New Phytol.">
        <title>Comparative genomics reveals dynamic genome evolution in host specialist ectomycorrhizal fungi.</title>
        <authorList>
            <person name="Lofgren L.A."/>
            <person name="Nguyen N.H."/>
            <person name="Vilgalys R."/>
            <person name="Ruytinx J."/>
            <person name="Liao H.L."/>
            <person name="Branco S."/>
            <person name="Kuo A."/>
            <person name="LaButti K."/>
            <person name="Lipzen A."/>
            <person name="Andreopoulos W."/>
            <person name="Pangilinan J."/>
            <person name="Riley R."/>
            <person name="Hundley H."/>
            <person name="Na H."/>
            <person name="Barry K."/>
            <person name="Grigoriev I.V."/>
            <person name="Stajich J.E."/>
            <person name="Kennedy P.G."/>
        </authorList>
    </citation>
    <scope>NUCLEOTIDE SEQUENCE</scope>
    <source>
        <strain evidence="2">S12</strain>
    </source>
</reference>
<feature type="compositionally biased region" description="Low complexity" evidence="1">
    <location>
        <begin position="169"/>
        <end position="182"/>
    </location>
</feature>
<organism evidence="2 3">
    <name type="scientific">Suillus plorans</name>
    <dbReference type="NCBI Taxonomy" id="116603"/>
    <lineage>
        <taxon>Eukaryota</taxon>
        <taxon>Fungi</taxon>
        <taxon>Dikarya</taxon>
        <taxon>Basidiomycota</taxon>
        <taxon>Agaricomycotina</taxon>
        <taxon>Agaricomycetes</taxon>
        <taxon>Agaricomycetidae</taxon>
        <taxon>Boletales</taxon>
        <taxon>Suillineae</taxon>
        <taxon>Suillaceae</taxon>
        <taxon>Suillus</taxon>
    </lineage>
</organism>
<dbReference type="Proteomes" id="UP000719766">
    <property type="component" value="Unassembled WGS sequence"/>
</dbReference>
<feature type="compositionally biased region" description="Basic and acidic residues" evidence="1">
    <location>
        <begin position="148"/>
        <end position="165"/>
    </location>
</feature>
<feature type="compositionally biased region" description="Polar residues" evidence="1">
    <location>
        <begin position="109"/>
        <end position="145"/>
    </location>
</feature>
<evidence type="ECO:0000256" key="1">
    <source>
        <dbReference type="SAM" id="MobiDB-lite"/>
    </source>
</evidence>
<keyword evidence="3" id="KW-1185">Reference proteome</keyword>
<accession>A0A9P7DP86</accession>
<gene>
    <name evidence="2" type="ORF">HD556DRAFT_60543</name>
</gene>
<dbReference type="OrthoDB" id="2680058at2759"/>
<protein>
    <submittedName>
        <fullName evidence="2">Uncharacterized protein</fullName>
    </submittedName>
</protein>
<dbReference type="GeneID" id="64604837"/>
<dbReference type="AlphaFoldDB" id="A0A9P7DP86"/>
<name>A0A9P7DP86_9AGAM</name>
<dbReference type="EMBL" id="JABBWE010000010">
    <property type="protein sequence ID" value="KAG1799727.1"/>
    <property type="molecule type" value="Genomic_DNA"/>
</dbReference>